<organism evidence="1 2">
    <name type="scientific">Dendrobium thyrsiflorum</name>
    <name type="common">Pinecone-like raceme dendrobium</name>
    <name type="synonym">Orchid</name>
    <dbReference type="NCBI Taxonomy" id="117978"/>
    <lineage>
        <taxon>Eukaryota</taxon>
        <taxon>Viridiplantae</taxon>
        <taxon>Streptophyta</taxon>
        <taxon>Embryophyta</taxon>
        <taxon>Tracheophyta</taxon>
        <taxon>Spermatophyta</taxon>
        <taxon>Magnoliopsida</taxon>
        <taxon>Liliopsida</taxon>
        <taxon>Asparagales</taxon>
        <taxon>Orchidaceae</taxon>
        <taxon>Epidendroideae</taxon>
        <taxon>Malaxideae</taxon>
        <taxon>Dendrobiinae</taxon>
        <taxon>Dendrobium</taxon>
    </lineage>
</organism>
<comment type="caution">
    <text evidence="1">The sequence shown here is derived from an EMBL/GenBank/DDBJ whole genome shotgun (WGS) entry which is preliminary data.</text>
</comment>
<dbReference type="Proteomes" id="UP001552299">
    <property type="component" value="Unassembled WGS sequence"/>
</dbReference>
<dbReference type="EMBL" id="JANQDX010000020">
    <property type="protein sequence ID" value="KAL0903378.1"/>
    <property type="molecule type" value="Genomic_DNA"/>
</dbReference>
<reference evidence="1 2" key="1">
    <citation type="journal article" date="2024" name="Plant Biotechnol. J.">
        <title>Dendrobium thyrsiflorum genome and its molecular insights into genes involved in important horticultural traits.</title>
        <authorList>
            <person name="Chen B."/>
            <person name="Wang J.Y."/>
            <person name="Zheng P.J."/>
            <person name="Li K.L."/>
            <person name="Liang Y.M."/>
            <person name="Chen X.F."/>
            <person name="Zhang C."/>
            <person name="Zhao X."/>
            <person name="He X."/>
            <person name="Zhang G.Q."/>
            <person name="Liu Z.J."/>
            <person name="Xu Q."/>
        </authorList>
    </citation>
    <scope>NUCLEOTIDE SEQUENCE [LARGE SCALE GENOMIC DNA]</scope>
    <source>
        <strain evidence="1">GZMU011</strain>
    </source>
</reference>
<dbReference type="AlphaFoldDB" id="A0ABD0TUS3"/>
<evidence type="ECO:0000313" key="2">
    <source>
        <dbReference type="Proteomes" id="UP001552299"/>
    </source>
</evidence>
<protein>
    <submittedName>
        <fullName evidence="1">Uncharacterized protein</fullName>
    </submittedName>
</protein>
<gene>
    <name evidence="1" type="ORF">M5K25_027752</name>
</gene>
<accession>A0ABD0TUS3</accession>
<evidence type="ECO:0000313" key="1">
    <source>
        <dbReference type="EMBL" id="KAL0903378.1"/>
    </source>
</evidence>
<keyword evidence="2" id="KW-1185">Reference proteome</keyword>
<sequence length="114" mass="13235">MEEIVRETGGLEVWKQRRDSYEEVKKLEEQPNVHSHLSFYRSSVAASRQLNREIYGMRIEILTQIRGFLVSCRIRGIRAASRLIRVEFKIGTATFCRITPKVERIPDVLGASTR</sequence>
<name>A0ABD0TUS3_DENTH</name>
<proteinExistence type="predicted"/>